<comment type="caution">
    <text evidence="1">The sequence shown here is derived from an EMBL/GenBank/DDBJ whole genome shotgun (WGS) entry which is preliminary data.</text>
</comment>
<dbReference type="EMBL" id="CAJVPU010061046">
    <property type="protein sequence ID" value="CAG8777977.1"/>
    <property type="molecule type" value="Genomic_DNA"/>
</dbReference>
<dbReference type="Proteomes" id="UP000789702">
    <property type="component" value="Unassembled WGS sequence"/>
</dbReference>
<proteinExistence type="predicted"/>
<reference evidence="1" key="1">
    <citation type="submission" date="2021-06" db="EMBL/GenBank/DDBJ databases">
        <authorList>
            <person name="Kallberg Y."/>
            <person name="Tangrot J."/>
            <person name="Rosling A."/>
        </authorList>
    </citation>
    <scope>NUCLEOTIDE SEQUENCE</scope>
    <source>
        <strain evidence="1">IL203A</strain>
    </source>
</reference>
<evidence type="ECO:0000313" key="1">
    <source>
        <dbReference type="EMBL" id="CAG8777977.1"/>
    </source>
</evidence>
<evidence type="ECO:0000313" key="2">
    <source>
        <dbReference type="Proteomes" id="UP000789702"/>
    </source>
</evidence>
<feature type="non-terminal residue" evidence="1">
    <location>
        <position position="1"/>
    </location>
</feature>
<gene>
    <name evidence="1" type="ORF">DHETER_LOCUS16238</name>
</gene>
<organism evidence="1 2">
    <name type="scientific">Dentiscutata heterogama</name>
    <dbReference type="NCBI Taxonomy" id="1316150"/>
    <lineage>
        <taxon>Eukaryota</taxon>
        <taxon>Fungi</taxon>
        <taxon>Fungi incertae sedis</taxon>
        <taxon>Mucoromycota</taxon>
        <taxon>Glomeromycotina</taxon>
        <taxon>Glomeromycetes</taxon>
        <taxon>Diversisporales</taxon>
        <taxon>Gigasporaceae</taxon>
        <taxon>Dentiscutata</taxon>
    </lineage>
</organism>
<sequence>EQLTHEEQVLIEEKPEERELPTMESTIKEGRDVAIKKRSLENLD</sequence>
<feature type="non-terminal residue" evidence="1">
    <location>
        <position position="44"/>
    </location>
</feature>
<protein>
    <submittedName>
        <fullName evidence="1">13865_t:CDS:1</fullName>
    </submittedName>
</protein>
<accession>A0ACA9R665</accession>
<name>A0ACA9R665_9GLOM</name>
<keyword evidence="2" id="KW-1185">Reference proteome</keyword>